<dbReference type="NCBIfam" id="TIGR01490">
    <property type="entry name" value="HAD-SF-IB-hyp1"/>
    <property type="match status" value="1"/>
</dbReference>
<accession>A0ABW5FH40</accession>
<dbReference type="EMBL" id="JBHUKY010000100">
    <property type="protein sequence ID" value="MFD2414298.1"/>
    <property type="molecule type" value="Genomic_DNA"/>
</dbReference>
<dbReference type="InterPro" id="IPR023214">
    <property type="entry name" value="HAD_sf"/>
</dbReference>
<dbReference type="RefSeq" id="WP_209994789.1">
    <property type="nucleotide sequence ID" value="NZ_JBHSVQ010000001.1"/>
</dbReference>
<evidence type="ECO:0000256" key="1">
    <source>
        <dbReference type="ARBA" id="ARBA00009184"/>
    </source>
</evidence>
<name>A0ABW5FH40_9BACL</name>
<dbReference type="GO" id="GO:0016787">
    <property type="term" value="F:hydrolase activity"/>
    <property type="evidence" value="ECO:0007669"/>
    <property type="project" value="UniProtKB-KW"/>
</dbReference>
<proteinExistence type="inferred from homology"/>
<dbReference type="Gene3D" id="1.20.1440.100">
    <property type="entry name" value="SG protein - dephosphorylation function"/>
    <property type="match status" value="1"/>
</dbReference>
<dbReference type="InterPro" id="IPR036412">
    <property type="entry name" value="HAD-like_sf"/>
</dbReference>
<comment type="caution">
    <text evidence="5">The sequence shown here is derived from an EMBL/GenBank/DDBJ whole genome shotgun (WGS) entry which is preliminary data.</text>
</comment>
<gene>
    <name evidence="5" type="ORF">ACFSX3_31085</name>
</gene>
<protein>
    <submittedName>
        <fullName evidence="5">HAD-IB family hydrolase</fullName>
    </submittedName>
</protein>
<keyword evidence="4" id="KW-0460">Magnesium</keyword>
<dbReference type="InterPro" id="IPR050582">
    <property type="entry name" value="HAD-like_SerB"/>
</dbReference>
<evidence type="ECO:0000256" key="2">
    <source>
        <dbReference type="ARBA" id="ARBA00022723"/>
    </source>
</evidence>
<sequence>MHQKLALFDIDKTIIDKDSMVSFLFYGFRKKPTSFHLLILAGLYSVLYRLNLVSAEFAKSAFFGFMKYMDDRDLKHFYNTKLKPHIYTQALKELSFRKQEGCHILLVTASPIAYMKYFEEIHEVDGVIGTELLFEKGHYTGTINGKNCKGEEKVSRIKSYLKEKKITADYNNSCAYSDSLSDMPMLNLVKQKYMINSNHAAGCEVLTWNN</sequence>
<evidence type="ECO:0000313" key="6">
    <source>
        <dbReference type="Proteomes" id="UP001597448"/>
    </source>
</evidence>
<dbReference type="NCBIfam" id="TIGR01488">
    <property type="entry name" value="HAD-SF-IB"/>
    <property type="match status" value="1"/>
</dbReference>
<keyword evidence="2" id="KW-0479">Metal-binding</keyword>
<organism evidence="5 6">
    <name type="scientific">Paenibacillus rhizoplanae</name>
    <dbReference type="NCBI Taxonomy" id="1917181"/>
    <lineage>
        <taxon>Bacteria</taxon>
        <taxon>Bacillati</taxon>
        <taxon>Bacillota</taxon>
        <taxon>Bacilli</taxon>
        <taxon>Bacillales</taxon>
        <taxon>Paenibacillaceae</taxon>
        <taxon>Paenibacillus</taxon>
    </lineage>
</organism>
<dbReference type="InterPro" id="IPR006385">
    <property type="entry name" value="HAD_hydro_SerB1"/>
</dbReference>
<evidence type="ECO:0000313" key="5">
    <source>
        <dbReference type="EMBL" id="MFD2414298.1"/>
    </source>
</evidence>
<comment type="similarity">
    <text evidence="1">Belongs to the HAD-like hydrolase superfamily. SerB family.</text>
</comment>
<keyword evidence="6" id="KW-1185">Reference proteome</keyword>
<dbReference type="Gene3D" id="3.40.50.1000">
    <property type="entry name" value="HAD superfamily/HAD-like"/>
    <property type="match status" value="1"/>
</dbReference>
<keyword evidence="3 5" id="KW-0378">Hydrolase</keyword>
<evidence type="ECO:0000256" key="3">
    <source>
        <dbReference type="ARBA" id="ARBA00022801"/>
    </source>
</evidence>
<dbReference type="SUPFAM" id="SSF56784">
    <property type="entry name" value="HAD-like"/>
    <property type="match status" value="1"/>
</dbReference>
<dbReference type="PANTHER" id="PTHR43344:SF13">
    <property type="entry name" value="PHOSPHATASE RV3661-RELATED"/>
    <property type="match status" value="1"/>
</dbReference>
<evidence type="ECO:0000256" key="4">
    <source>
        <dbReference type="ARBA" id="ARBA00022842"/>
    </source>
</evidence>
<reference evidence="6" key="1">
    <citation type="journal article" date="2019" name="Int. J. Syst. Evol. Microbiol.">
        <title>The Global Catalogue of Microorganisms (GCM) 10K type strain sequencing project: providing services to taxonomists for standard genome sequencing and annotation.</title>
        <authorList>
            <consortium name="The Broad Institute Genomics Platform"/>
            <consortium name="The Broad Institute Genome Sequencing Center for Infectious Disease"/>
            <person name="Wu L."/>
            <person name="Ma J."/>
        </authorList>
    </citation>
    <scope>NUCLEOTIDE SEQUENCE [LARGE SCALE GENOMIC DNA]</scope>
    <source>
        <strain evidence="6">CCM 8725</strain>
    </source>
</reference>
<dbReference type="PANTHER" id="PTHR43344">
    <property type="entry name" value="PHOSPHOSERINE PHOSPHATASE"/>
    <property type="match status" value="1"/>
</dbReference>
<dbReference type="Proteomes" id="UP001597448">
    <property type="component" value="Unassembled WGS sequence"/>
</dbReference>
<dbReference type="Pfam" id="PF12710">
    <property type="entry name" value="HAD"/>
    <property type="match status" value="1"/>
</dbReference>